<name>A0ABQ8FGA1_9FUNG</name>
<keyword evidence="7" id="KW-1185">Reference proteome</keyword>
<keyword evidence="3" id="KW-0547">Nucleotide-binding</keyword>
<reference evidence="6 7" key="1">
    <citation type="submission" date="2021-02" db="EMBL/GenBank/DDBJ databases">
        <title>Variation within the Batrachochytrium salamandrivorans European outbreak.</title>
        <authorList>
            <person name="Kelly M."/>
            <person name="Pasmans F."/>
            <person name="Shea T.P."/>
            <person name="Munoz J.F."/>
            <person name="Carranza S."/>
            <person name="Cuomo C.A."/>
            <person name="Martel A."/>
        </authorList>
    </citation>
    <scope>NUCLEOTIDE SEQUENCE [LARGE SCALE GENOMIC DNA]</scope>
    <source>
        <strain evidence="6 7">AMFP18/2</strain>
    </source>
</reference>
<dbReference type="Gene3D" id="3.40.50.300">
    <property type="entry name" value="P-loop containing nucleotide triphosphate hydrolases"/>
    <property type="match status" value="1"/>
</dbReference>
<keyword evidence="2" id="KW-0808">Transferase</keyword>
<dbReference type="Proteomes" id="UP001648503">
    <property type="component" value="Unassembled WGS sequence"/>
</dbReference>
<dbReference type="InterPro" id="IPR018022">
    <property type="entry name" value="IPT"/>
</dbReference>
<dbReference type="InterPro" id="IPR039657">
    <property type="entry name" value="Dimethylallyltransferase"/>
</dbReference>
<evidence type="ECO:0000256" key="1">
    <source>
        <dbReference type="ARBA" id="ARBA00005842"/>
    </source>
</evidence>
<evidence type="ECO:0000256" key="3">
    <source>
        <dbReference type="ARBA" id="ARBA00022741"/>
    </source>
</evidence>
<organism evidence="6 7">
    <name type="scientific">Batrachochytrium salamandrivorans</name>
    <dbReference type="NCBI Taxonomy" id="1357716"/>
    <lineage>
        <taxon>Eukaryota</taxon>
        <taxon>Fungi</taxon>
        <taxon>Fungi incertae sedis</taxon>
        <taxon>Chytridiomycota</taxon>
        <taxon>Chytridiomycota incertae sedis</taxon>
        <taxon>Chytridiomycetes</taxon>
        <taxon>Rhizophydiales</taxon>
        <taxon>Rhizophydiales incertae sedis</taxon>
        <taxon>Batrachochytrium</taxon>
    </lineage>
</organism>
<dbReference type="Gene3D" id="3.30.160.60">
    <property type="entry name" value="Classic Zinc Finger"/>
    <property type="match status" value="1"/>
</dbReference>
<gene>
    <name evidence="6" type="ORF">BASA50_004179</name>
</gene>
<dbReference type="Gene3D" id="1.10.20.140">
    <property type="match status" value="1"/>
</dbReference>
<dbReference type="HAMAP" id="MF_00185">
    <property type="entry name" value="IPP_trans"/>
    <property type="match status" value="1"/>
</dbReference>
<dbReference type="Pfam" id="PF01715">
    <property type="entry name" value="IPPT"/>
    <property type="match status" value="1"/>
</dbReference>
<accession>A0ABQ8FGA1</accession>
<evidence type="ECO:0000313" key="6">
    <source>
        <dbReference type="EMBL" id="KAH6597834.1"/>
    </source>
</evidence>
<dbReference type="InterPro" id="IPR027417">
    <property type="entry name" value="P-loop_NTPase"/>
</dbReference>
<evidence type="ECO:0000256" key="4">
    <source>
        <dbReference type="ARBA" id="ARBA00022840"/>
    </source>
</evidence>
<comment type="caution">
    <text evidence="6">The sequence shown here is derived from an EMBL/GenBank/DDBJ whole genome shotgun (WGS) entry which is preliminary data.</text>
</comment>
<feature type="compositionally biased region" description="Polar residues" evidence="5">
    <location>
        <begin position="314"/>
        <end position="323"/>
    </location>
</feature>
<evidence type="ECO:0000313" key="7">
    <source>
        <dbReference type="Proteomes" id="UP001648503"/>
    </source>
</evidence>
<comment type="similarity">
    <text evidence="1">Belongs to the IPP transferase family.</text>
</comment>
<evidence type="ECO:0000256" key="5">
    <source>
        <dbReference type="SAM" id="MobiDB-lite"/>
    </source>
</evidence>
<keyword evidence="4" id="KW-0067">ATP-binding</keyword>
<proteinExistence type="inferred from homology"/>
<feature type="region of interest" description="Disordered" evidence="5">
    <location>
        <begin position="290"/>
        <end position="323"/>
    </location>
</feature>
<dbReference type="SUPFAM" id="SSF52540">
    <property type="entry name" value="P-loop containing nucleoside triphosphate hydrolases"/>
    <property type="match status" value="2"/>
</dbReference>
<evidence type="ECO:0008006" key="8">
    <source>
        <dbReference type="Google" id="ProtNLM"/>
    </source>
</evidence>
<dbReference type="PANTHER" id="PTHR11088">
    <property type="entry name" value="TRNA DIMETHYLALLYLTRANSFERASE"/>
    <property type="match status" value="1"/>
</dbReference>
<dbReference type="EMBL" id="JAFCIX010000127">
    <property type="protein sequence ID" value="KAH6597834.1"/>
    <property type="molecule type" value="Genomic_DNA"/>
</dbReference>
<sequence>MGTAQSIVRRPVVAVVGTTGVGKSKLAIQIAQAINGQIVNGDSMQVYQGLDIATNKPTALEKSLVPHHLFSFIESSQEYSVSQFSQDAQKVIDSIHSQSQTPVIVGGTNYYIQSLLWSEAIIQSAPTPGSGNMPPLREMVSTAHAQSPGLVQDLLEALEASDSRLHTPSEIATYLQLNTLHPLLMRIDPDMSNRWHPKDYRKIRRSIEIFLVTGKPHSIWIREQAEDSKKLPTKLRYPTVVVWVNAQRDELCTRLDSRVDTMIENGLFAELQEMRTKLLAGGVIEREAPQNSGELSFDDCKLESTDSSDGEISDTGNDTTKNSKYTRGIMQAIGFKEFDAYFGALESSGPVKQDVLDRAREVAVDDMKVATRRYARKQVTWIRNKLAPACLLEHSNGHGAFYMVDATSLEEWDMHVRNPAIQLVKSFIETGATVDPYTVSDAARHTLPSREIFDAGYNGSCSTKPSCAQADNPSDSELGPLSVTRWGNRTCDVCTDASTGLPRVLHGEHEWKVHITTRGHRRRATGQFKKPPSNT</sequence>
<protein>
    <recommendedName>
        <fullName evidence="8">tRNA dimethylallyltransferase</fullName>
    </recommendedName>
</protein>
<evidence type="ECO:0000256" key="2">
    <source>
        <dbReference type="ARBA" id="ARBA00022679"/>
    </source>
</evidence>
<dbReference type="PANTHER" id="PTHR11088:SF89">
    <property type="entry name" value="TRNA DIMETHYLALLYLTRANSFERASE"/>
    <property type="match status" value="1"/>
</dbReference>